<dbReference type="AlphaFoldDB" id="A0A0E9TYW4"/>
<sequence length="38" mass="4507">MRRCYRNDLAAFHVEFLIGTTRRRGETDSQILPLIKND</sequence>
<proteinExistence type="predicted"/>
<protein>
    <submittedName>
        <fullName evidence="1">Uncharacterized protein</fullName>
    </submittedName>
</protein>
<reference evidence="1" key="2">
    <citation type="journal article" date="2015" name="Fish Shellfish Immunol.">
        <title>Early steps in the European eel (Anguilla anguilla)-Vibrio vulnificus interaction in the gills: Role of the RtxA13 toxin.</title>
        <authorList>
            <person name="Callol A."/>
            <person name="Pajuelo D."/>
            <person name="Ebbesson L."/>
            <person name="Teles M."/>
            <person name="MacKenzie S."/>
            <person name="Amaro C."/>
        </authorList>
    </citation>
    <scope>NUCLEOTIDE SEQUENCE</scope>
</reference>
<evidence type="ECO:0000313" key="1">
    <source>
        <dbReference type="EMBL" id="JAH58839.1"/>
    </source>
</evidence>
<dbReference type="EMBL" id="GBXM01049738">
    <property type="protein sequence ID" value="JAH58839.1"/>
    <property type="molecule type" value="Transcribed_RNA"/>
</dbReference>
<reference evidence="1" key="1">
    <citation type="submission" date="2014-11" db="EMBL/GenBank/DDBJ databases">
        <authorList>
            <person name="Amaro Gonzalez C."/>
        </authorList>
    </citation>
    <scope>NUCLEOTIDE SEQUENCE</scope>
</reference>
<accession>A0A0E9TYW4</accession>
<name>A0A0E9TYW4_ANGAN</name>
<organism evidence="1">
    <name type="scientific">Anguilla anguilla</name>
    <name type="common">European freshwater eel</name>
    <name type="synonym">Muraena anguilla</name>
    <dbReference type="NCBI Taxonomy" id="7936"/>
    <lineage>
        <taxon>Eukaryota</taxon>
        <taxon>Metazoa</taxon>
        <taxon>Chordata</taxon>
        <taxon>Craniata</taxon>
        <taxon>Vertebrata</taxon>
        <taxon>Euteleostomi</taxon>
        <taxon>Actinopterygii</taxon>
        <taxon>Neopterygii</taxon>
        <taxon>Teleostei</taxon>
        <taxon>Anguilliformes</taxon>
        <taxon>Anguillidae</taxon>
        <taxon>Anguilla</taxon>
    </lineage>
</organism>